<feature type="compositionally biased region" description="Basic and acidic residues" evidence="5">
    <location>
        <begin position="249"/>
        <end position="271"/>
    </location>
</feature>
<dbReference type="Pfam" id="PF00005">
    <property type="entry name" value="ABC_tran"/>
    <property type="match status" value="2"/>
</dbReference>
<keyword evidence="8" id="KW-1185">Reference proteome</keyword>
<dbReference type="InterPro" id="IPR027417">
    <property type="entry name" value="P-loop_NTPase"/>
</dbReference>
<dbReference type="SMART" id="SM00382">
    <property type="entry name" value="AAA"/>
    <property type="match status" value="2"/>
</dbReference>
<keyword evidence="4" id="KW-0067">ATP-binding</keyword>
<dbReference type="InterPro" id="IPR003593">
    <property type="entry name" value="AAA+_ATPase"/>
</dbReference>
<dbReference type="Gene3D" id="3.40.50.300">
    <property type="entry name" value="P-loop containing nucleotide triphosphate hydrolases"/>
    <property type="match status" value="2"/>
</dbReference>
<dbReference type="SUPFAM" id="SSF52540">
    <property type="entry name" value="P-loop containing nucleoside triphosphate hydrolases"/>
    <property type="match status" value="2"/>
</dbReference>
<feature type="region of interest" description="Disordered" evidence="5">
    <location>
        <begin position="237"/>
        <end position="283"/>
    </location>
</feature>
<dbReference type="Proteomes" id="UP001549047">
    <property type="component" value="Unassembled WGS sequence"/>
</dbReference>
<feature type="domain" description="ABC transporter" evidence="6">
    <location>
        <begin position="10"/>
        <end position="240"/>
    </location>
</feature>
<sequence>MSTRSNTPAITLTGLSAAAPDGHTLFKNLDLSFGSERTGLVGRNGTGKTTLLELIVGLREPLAGTVQRRGKIGYLRQWPDMPDDATVAQGIGLAGKLALFRRGLSGEATADELEQIDWAIEAEMEASLARLGLAGLDPDHPFKALSGGEQTRARLAGLLTDKPDFLLMDEPTNHLDRAARAFIGDIVESFKGGLLIVSHDRDLLDRMDRIVEITTLGVTVWGGNYCFYRNEKVRATERTEGELSSARQQAERTARDIEAARQRKEKRDAAGRKGRASAGQPKILLDAAKERAEGSAGGLGRLALRQQSEAEERLTVAKDAVERARKLDFHLSGAELPSGKIVLSLENLTGGPPQNPRVIARLSLTVTGAERIALEGQNGAGKTTLLRLIAGELQPASGLIRCPVRLAYLDQSAAILDFGASLVDNFRRLNPGATDNAAYAALARFHFRNEAARLTPATLSGGERLRAALACAIGGEDPAGLLLLDEPVNHLDIESVEAVEDALNAYRGAFIAVSHDGTFLENIGVSRRILLEKSSSRLN</sequence>
<proteinExistence type="inferred from homology"/>
<keyword evidence="2" id="KW-0677">Repeat</keyword>
<evidence type="ECO:0000259" key="6">
    <source>
        <dbReference type="PROSITE" id="PS50893"/>
    </source>
</evidence>
<reference evidence="7 8" key="1">
    <citation type="submission" date="2024-06" db="EMBL/GenBank/DDBJ databases">
        <title>Genomic Encyclopedia of Type Strains, Phase IV (KMG-IV): sequencing the most valuable type-strain genomes for metagenomic binning, comparative biology and taxonomic classification.</title>
        <authorList>
            <person name="Goeker M."/>
        </authorList>
    </citation>
    <scope>NUCLEOTIDE SEQUENCE [LARGE SCALE GENOMIC DNA]</scope>
    <source>
        <strain evidence="7 8">DSM 29780</strain>
    </source>
</reference>
<dbReference type="InterPro" id="IPR003439">
    <property type="entry name" value="ABC_transporter-like_ATP-bd"/>
</dbReference>
<gene>
    <name evidence="7" type="ORF">ABID16_003652</name>
</gene>
<evidence type="ECO:0000313" key="8">
    <source>
        <dbReference type="Proteomes" id="UP001549047"/>
    </source>
</evidence>
<dbReference type="InterPro" id="IPR017871">
    <property type="entry name" value="ABC_transporter-like_CS"/>
</dbReference>
<evidence type="ECO:0000256" key="2">
    <source>
        <dbReference type="ARBA" id="ARBA00022737"/>
    </source>
</evidence>
<organism evidence="7 8">
    <name type="scientific">Rhizobium aquaticum</name>
    <dbReference type="NCBI Taxonomy" id="1549636"/>
    <lineage>
        <taxon>Bacteria</taxon>
        <taxon>Pseudomonadati</taxon>
        <taxon>Pseudomonadota</taxon>
        <taxon>Alphaproteobacteria</taxon>
        <taxon>Hyphomicrobiales</taxon>
        <taxon>Rhizobiaceae</taxon>
        <taxon>Rhizobium/Agrobacterium group</taxon>
        <taxon>Rhizobium</taxon>
    </lineage>
</organism>
<feature type="domain" description="ABC transporter" evidence="6">
    <location>
        <begin position="343"/>
        <end position="535"/>
    </location>
</feature>
<evidence type="ECO:0000256" key="3">
    <source>
        <dbReference type="ARBA" id="ARBA00022741"/>
    </source>
</evidence>
<evidence type="ECO:0000256" key="1">
    <source>
        <dbReference type="ARBA" id="ARBA00005417"/>
    </source>
</evidence>
<evidence type="ECO:0000256" key="4">
    <source>
        <dbReference type="ARBA" id="ARBA00022840"/>
    </source>
</evidence>
<evidence type="ECO:0000313" key="7">
    <source>
        <dbReference type="EMBL" id="MET3615308.1"/>
    </source>
</evidence>
<dbReference type="InterPro" id="IPR050611">
    <property type="entry name" value="ABCF"/>
</dbReference>
<evidence type="ECO:0000256" key="5">
    <source>
        <dbReference type="SAM" id="MobiDB-lite"/>
    </source>
</evidence>
<protein>
    <submittedName>
        <fullName evidence="7">ATPase subunit of ABC transporter with duplicated ATPase domains</fullName>
    </submittedName>
</protein>
<keyword evidence="3" id="KW-0547">Nucleotide-binding</keyword>
<dbReference type="EMBL" id="JBEPMB010000007">
    <property type="protein sequence ID" value="MET3615308.1"/>
    <property type="molecule type" value="Genomic_DNA"/>
</dbReference>
<accession>A0ABV2J3L3</accession>
<comment type="caution">
    <text evidence="7">The sequence shown here is derived from an EMBL/GenBank/DDBJ whole genome shotgun (WGS) entry which is preliminary data.</text>
</comment>
<dbReference type="PROSITE" id="PS50893">
    <property type="entry name" value="ABC_TRANSPORTER_2"/>
    <property type="match status" value="2"/>
</dbReference>
<name>A0ABV2J3L3_9HYPH</name>
<dbReference type="PANTHER" id="PTHR19211">
    <property type="entry name" value="ATP-BINDING TRANSPORT PROTEIN-RELATED"/>
    <property type="match status" value="1"/>
</dbReference>
<comment type="similarity">
    <text evidence="1">Belongs to the ABC transporter superfamily.</text>
</comment>
<dbReference type="CDD" id="cd03221">
    <property type="entry name" value="ABCF_EF-3"/>
    <property type="match status" value="2"/>
</dbReference>
<dbReference type="PANTHER" id="PTHR19211:SF6">
    <property type="entry name" value="BLL7188 PROTEIN"/>
    <property type="match status" value="1"/>
</dbReference>
<dbReference type="PROSITE" id="PS00211">
    <property type="entry name" value="ABC_TRANSPORTER_1"/>
    <property type="match status" value="1"/>
</dbReference>
<dbReference type="RefSeq" id="WP_354557791.1">
    <property type="nucleotide sequence ID" value="NZ_JBEPMB010000007.1"/>
</dbReference>